<reference evidence="2" key="1">
    <citation type="submission" date="2021-01" db="EMBL/GenBank/DDBJ databases">
        <authorList>
            <consortium name="Aspergillus luchuensis mut. kawachii IFO 4304 genome sequencing consortium"/>
            <person name="Kazuki M."/>
            <person name="Futagami T."/>
        </authorList>
    </citation>
    <scope>NUCLEOTIDE SEQUENCE</scope>
    <source>
        <strain evidence="2">IFO 4308</strain>
    </source>
</reference>
<dbReference type="OrthoDB" id="10623180at2759"/>
<protein>
    <submittedName>
        <fullName evidence="2">Uncharacterized protein</fullName>
    </submittedName>
</protein>
<gene>
    <name evidence="2" type="ORF">AKAW2_50158A</name>
</gene>
<keyword evidence="3" id="KW-1185">Reference proteome</keyword>
<dbReference type="Proteomes" id="UP000661280">
    <property type="component" value="Chromosome 5"/>
</dbReference>
<dbReference type="KEGG" id="aluc:AKAW2_50158A"/>
<evidence type="ECO:0000256" key="1">
    <source>
        <dbReference type="SAM" id="MobiDB-lite"/>
    </source>
</evidence>
<dbReference type="RefSeq" id="XP_041543579.1">
    <property type="nucleotide sequence ID" value="XM_041689944.1"/>
</dbReference>
<reference evidence="2" key="2">
    <citation type="submission" date="2021-02" db="EMBL/GenBank/DDBJ databases">
        <title>Aspergillus luchuensis mut. kawachii IFO 4304 genome sequence.</title>
        <authorList>
            <person name="Mori K."/>
            <person name="Kadooka C."/>
            <person name="Goto M."/>
            <person name="Futagami T."/>
        </authorList>
    </citation>
    <scope>NUCLEOTIDE SEQUENCE</scope>
    <source>
        <strain evidence="2">IFO 4308</strain>
    </source>
</reference>
<accession>A0A7R7ZZZ8</accession>
<proteinExistence type="predicted"/>
<dbReference type="AlphaFoldDB" id="A0A7R7ZZZ8"/>
<organism evidence="2 3">
    <name type="scientific">Aspergillus kawachii</name>
    <name type="common">White koji mold</name>
    <name type="synonym">Aspergillus awamori var. kawachi</name>
    <dbReference type="NCBI Taxonomy" id="1069201"/>
    <lineage>
        <taxon>Eukaryota</taxon>
        <taxon>Fungi</taxon>
        <taxon>Dikarya</taxon>
        <taxon>Ascomycota</taxon>
        <taxon>Pezizomycotina</taxon>
        <taxon>Eurotiomycetes</taxon>
        <taxon>Eurotiomycetidae</taxon>
        <taxon>Eurotiales</taxon>
        <taxon>Aspergillaceae</taxon>
        <taxon>Aspergillus</taxon>
        <taxon>Aspergillus subgen. Circumdati</taxon>
    </lineage>
</organism>
<sequence>MADAPPKGNRDWALDSTPTKLVRQPRDQPDAQQGSNPYPVQSMNWIWVAFSYRYERAGGIVSGGAEVGSGRWEMSAYKHFHGVAFGHRYGRCDITSLLMVGLRAPPLVVADGEAVKLMTDTRLFARETMRLSPKNAGSYPRFQTDAQASEIWGVPIAEDDL</sequence>
<feature type="region of interest" description="Disordered" evidence="1">
    <location>
        <begin position="1"/>
        <end position="37"/>
    </location>
</feature>
<evidence type="ECO:0000313" key="2">
    <source>
        <dbReference type="EMBL" id="BCR99816.1"/>
    </source>
</evidence>
<evidence type="ECO:0000313" key="3">
    <source>
        <dbReference type="Proteomes" id="UP000661280"/>
    </source>
</evidence>
<dbReference type="GeneID" id="64961138"/>
<dbReference type="EMBL" id="AP024429">
    <property type="protein sequence ID" value="BCR99816.1"/>
    <property type="molecule type" value="Genomic_DNA"/>
</dbReference>
<name>A0A7R7ZZZ8_ASPKA</name>